<feature type="domain" description="PPIase cyclophilin-type" evidence="6">
    <location>
        <begin position="41"/>
        <end position="225"/>
    </location>
</feature>
<comment type="function">
    <text evidence="1 5">PPIases accelerate the folding of proteins. It catalyzes the cis-trans isomerization of proline imidic peptide bonds in oligopeptides.</text>
</comment>
<dbReference type="SUPFAM" id="SSF50891">
    <property type="entry name" value="Cyclophilin-like"/>
    <property type="match status" value="1"/>
</dbReference>
<sequence>MYKTLTLAVVILGIMNLFTLEAQSTGTKTANTKVLVVTNKGKITLELFNETPLHRDNFLMLVRSGAYNGVHFHRIVPGFVIQGGNLMTKNARKGMDMHQDTLTRTVPAEFMPEKYFHERGALCAARESDDTNPSKASSGSQFYIVTGRYYTEYDLQKMSMDYGKTFTDAQKEAYKLQGGTPSLDGSYTVFGRVIDGMDTVMKIEKCETDGKDQPVKPVIIKSMSIIP</sequence>
<dbReference type="EMBL" id="JRFA01000016">
    <property type="protein sequence ID" value="KGN74051.1"/>
    <property type="molecule type" value="Genomic_DNA"/>
</dbReference>
<comment type="similarity">
    <text evidence="2 5">Belongs to the cyclophilin-type PPIase family.</text>
</comment>
<proteinExistence type="inferred from homology"/>
<dbReference type="OrthoDB" id="9807797at2"/>
<dbReference type="InterPro" id="IPR024936">
    <property type="entry name" value="Cyclophilin-type_PPIase"/>
</dbReference>
<dbReference type="CDD" id="cd00317">
    <property type="entry name" value="cyclophilin"/>
    <property type="match status" value="1"/>
</dbReference>
<dbReference type="InterPro" id="IPR002130">
    <property type="entry name" value="Cyclophilin-type_PPIase_dom"/>
</dbReference>
<dbReference type="Proteomes" id="UP000030103">
    <property type="component" value="Unassembled WGS sequence"/>
</dbReference>
<gene>
    <name evidence="7" type="ORF">HQ47_06190</name>
</gene>
<evidence type="ECO:0000256" key="4">
    <source>
        <dbReference type="ARBA" id="ARBA00023235"/>
    </source>
</evidence>
<protein>
    <recommendedName>
        <fullName evidence="5">Peptidyl-prolyl cis-trans isomerase</fullName>
        <shortName evidence="5">PPIase</shortName>
        <ecNumber evidence="5">5.2.1.8</ecNumber>
    </recommendedName>
</protein>
<evidence type="ECO:0000256" key="1">
    <source>
        <dbReference type="ARBA" id="ARBA00002388"/>
    </source>
</evidence>
<name>A0A0A2E5B7_9PORP</name>
<dbReference type="AlphaFoldDB" id="A0A0A2E5B7"/>
<dbReference type="PANTHER" id="PTHR45625:SF4">
    <property type="entry name" value="PEPTIDYLPROLYL ISOMERASE DOMAIN AND WD REPEAT-CONTAINING PROTEIN 1"/>
    <property type="match status" value="1"/>
</dbReference>
<keyword evidence="8" id="KW-1185">Reference proteome</keyword>
<dbReference type="PANTHER" id="PTHR45625">
    <property type="entry name" value="PEPTIDYL-PROLYL CIS-TRANS ISOMERASE-RELATED"/>
    <property type="match status" value="1"/>
</dbReference>
<keyword evidence="3 5" id="KW-0697">Rotamase</keyword>
<dbReference type="InterPro" id="IPR029000">
    <property type="entry name" value="Cyclophilin-like_dom_sf"/>
</dbReference>
<comment type="catalytic activity">
    <reaction evidence="5">
        <text>[protein]-peptidylproline (omega=180) = [protein]-peptidylproline (omega=0)</text>
        <dbReference type="Rhea" id="RHEA:16237"/>
        <dbReference type="Rhea" id="RHEA-COMP:10747"/>
        <dbReference type="Rhea" id="RHEA-COMP:10748"/>
        <dbReference type="ChEBI" id="CHEBI:83833"/>
        <dbReference type="ChEBI" id="CHEBI:83834"/>
        <dbReference type="EC" id="5.2.1.8"/>
    </reaction>
</comment>
<dbReference type="EC" id="5.2.1.8" evidence="5"/>
<dbReference type="STRING" id="28115.HQ47_06190"/>
<accession>A0A0A2E5B7</accession>
<dbReference type="PRINTS" id="PR00153">
    <property type="entry name" value="CSAPPISMRASE"/>
</dbReference>
<evidence type="ECO:0000256" key="5">
    <source>
        <dbReference type="RuleBase" id="RU363019"/>
    </source>
</evidence>
<evidence type="ECO:0000256" key="2">
    <source>
        <dbReference type="ARBA" id="ARBA00007365"/>
    </source>
</evidence>
<evidence type="ECO:0000313" key="8">
    <source>
        <dbReference type="Proteomes" id="UP000030103"/>
    </source>
</evidence>
<reference evidence="7 8" key="1">
    <citation type="submission" date="2014-09" db="EMBL/GenBank/DDBJ databases">
        <title>Draft Genome Sequence of Porphyromonas macacae COT-192_OH2859.</title>
        <authorList>
            <person name="Wallis C."/>
            <person name="Deusch O."/>
            <person name="O'Flynn C."/>
            <person name="Davis I."/>
            <person name="Horsfall A."/>
            <person name="Kirkwood N."/>
            <person name="Harris S."/>
            <person name="Eisen J.A."/>
            <person name="Coil D.A."/>
            <person name="Darling A.E."/>
            <person name="Jospin G."/>
            <person name="Alexiev A."/>
        </authorList>
    </citation>
    <scope>NUCLEOTIDE SEQUENCE [LARGE SCALE GENOMIC DNA]</scope>
    <source>
        <strain evidence="8">COT-192 OH2859</strain>
    </source>
</reference>
<evidence type="ECO:0000313" key="7">
    <source>
        <dbReference type="EMBL" id="KGN74051.1"/>
    </source>
</evidence>
<dbReference type="Gene3D" id="2.40.100.10">
    <property type="entry name" value="Cyclophilin-like"/>
    <property type="match status" value="1"/>
</dbReference>
<dbReference type="PROSITE" id="PS00170">
    <property type="entry name" value="CSA_PPIASE_1"/>
    <property type="match status" value="1"/>
</dbReference>
<dbReference type="eggNOG" id="COG0652">
    <property type="taxonomic scope" value="Bacteria"/>
</dbReference>
<evidence type="ECO:0000259" key="6">
    <source>
        <dbReference type="PROSITE" id="PS50072"/>
    </source>
</evidence>
<dbReference type="InterPro" id="IPR044666">
    <property type="entry name" value="Cyclophilin_A-like"/>
</dbReference>
<comment type="caution">
    <text evidence="7">The sequence shown here is derived from an EMBL/GenBank/DDBJ whole genome shotgun (WGS) entry which is preliminary data.</text>
</comment>
<dbReference type="GO" id="GO:0003755">
    <property type="term" value="F:peptidyl-prolyl cis-trans isomerase activity"/>
    <property type="evidence" value="ECO:0007669"/>
    <property type="project" value="UniProtKB-UniRule"/>
</dbReference>
<dbReference type="PIRSF" id="PIRSF001467">
    <property type="entry name" value="Peptidylpro_ismrse"/>
    <property type="match status" value="1"/>
</dbReference>
<evidence type="ECO:0000256" key="3">
    <source>
        <dbReference type="ARBA" id="ARBA00023110"/>
    </source>
</evidence>
<dbReference type="Pfam" id="PF00160">
    <property type="entry name" value="Pro_isomerase"/>
    <property type="match status" value="1"/>
</dbReference>
<organism evidence="7 8">
    <name type="scientific">Porphyromonas macacae</name>
    <dbReference type="NCBI Taxonomy" id="28115"/>
    <lineage>
        <taxon>Bacteria</taxon>
        <taxon>Pseudomonadati</taxon>
        <taxon>Bacteroidota</taxon>
        <taxon>Bacteroidia</taxon>
        <taxon>Bacteroidales</taxon>
        <taxon>Porphyromonadaceae</taxon>
        <taxon>Porphyromonas</taxon>
    </lineage>
</organism>
<dbReference type="GO" id="GO:0006457">
    <property type="term" value="P:protein folding"/>
    <property type="evidence" value="ECO:0007669"/>
    <property type="project" value="InterPro"/>
</dbReference>
<dbReference type="InterPro" id="IPR020892">
    <property type="entry name" value="Cyclophilin-type_PPIase_CS"/>
</dbReference>
<keyword evidence="4 5" id="KW-0413">Isomerase</keyword>
<dbReference type="PROSITE" id="PS50072">
    <property type="entry name" value="CSA_PPIASE_2"/>
    <property type="match status" value="1"/>
</dbReference>